<evidence type="ECO:0000256" key="1">
    <source>
        <dbReference type="SAM" id="MobiDB-lite"/>
    </source>
</evidence>
<evidence type="ECO:0000313" key="4">
    <source>
        <dbReference type="Proteomes" id="UP000245768"/>
    </source>
</evidence>
<evidence type="ECO:0000256" key="2">
    <source>
        <dbReference type="SAM" id="SignalP"/>
    </source>
</evidence>
<feature type="region of interest" description="Disordered" evidence="1">
    <location>
        <begin position="20"/>
        <end position="153"/>
    </location>
</feature>
<evidence type="ECO:0008006" key="5">
    <source>
        <dbReference type="Google" id="ProtNLM"/>
    </source>
</evidence>
<dbReference type="AlphaFoldDB" id="A0A316YFW8"/>
<evidence type="ECO:0000313" key="3">
    <source>
        <dbReference type="EMBL" id="PWN87518.1"/>
    </source>
</evidence>
<protein>
    <recommendedName>
        <fullName evidence="5">Hydrophobin</fullName>
    </recommendedName>
</protein>
<name>A0A316YFW8_9BASI</name>
<sequence>MKFASVATLATVALVGMAAATESSKCGSHHEPAPVSHPHKKPHHHPKHPHLPSVPGDGGDWPGKGGDEPGKGGDKPGKGGDWPGKGGDKPGKGGDKPGKGGDKPGKGGDKPGKGGDKPGKGGDKPGKGGDKPGKGGDKPGKGGDKPSKGGDNDDHCCIKKGSSKKDICSEFQRGGLINLDLLGCSKTDISILSDLLGRQRFEKRNASTKGKDDGCVEKKEEKCSIYQSAALINIDILGCSENNLDILSPLL</sequence>
<organism evidence="3 4">
    <name type="scientific">Acaromyces ingoldii</name>
    <dbReference type="NCBI Taxonomy" id="215250"/>
    <lineage>
        <taxon>Eukaryota</taxon>
        <taxon>Fungi</taxon>
        <taxon>Dikarya</taxon>
        <taxon>Basidiomycota</taxon>
        <taxon>Ustilaginomycotina</taxon>
        <taxon>Exobasidiomycetes</taxon>
        <taxon>Exobasidiales</taxon>
        <taxon>Cryptobasidiaceae</taxon>
        <taxon>Acaromyces</taxon>
    </lineage>
</organism>
<dbReference type="GeneID" id="37046163"/>
<feature type="compositionally biased region" description="Basic residues" evidence="1">
    <location>
        <begin position="37"/>
        <end position="50"/>
    </location>
</feature>
<dbReference type="InParanoid" id="A0A316YFW8"/>
<dbReference type="STRING" id="215250.A0A316YFW8"/>
<feature type="compositionally biased region" description="Basic and acidic residues" evidence="1">
    <location>
        <begin position="65"/>
        <end position="78"/>
    </location>
</feature>
<keyword evidence="4" id="KW-1185">Reference proteome</keyword>
<dbReference type="OrthoDB" id="3361121at2759"/>
<dbReference type="Proteomes" id="UP000245768">
    <property type="component" value="Unassembled WGS sequence"/>
</dbReference>
<dbReference type="EMBL" id="KZ819640">
    <property type="protein sequence ID" value="PWN87518.1"/>
    <property type="molecule type" value="Genomic_DNA"/>
</dbReference>
<dbReference type="RefSeq" id="XP_025374716.1">
    <property type="nucleotide sequence ID" value="XM_025524247.1"/>
</dbReference>
<proteinExistence type="predicted"/>
<feature type="chain" id="PRO_5016236916" description="Hydrophobin" evidence="2">
    <location>
        <begin position="21"/>
        <end position="251"/>
    </location>
</feature>
<accession>A0A316YFW8</accession>
<feature type="compositionally biased region" description="Basic and acidic residues" evidence="1">
    <location>
        <begin position="86"/>
        <end position="153"/>
    </location>
</feature>
<gene>
    <name evidence="3" type="ORF">FA10DRAFT_288937</name>
</gene>
<reference evidence="3 4" key="1">
    <citation type="journal article" date="2018" name="Mol. Biol. Evol.">
        <title>Broad Genomic Sampling Reveals a Smut Pathogenic Ancestry of the Fungal Clade Ustilaginomycotina.</title>
        <authorList>
            <person name="Kijpornyongpan T."/>
            <person name="Mondo S.J."/>
            <person name="Barry K."/>
            <person name="Sandor L."/>
            <person name="Lee J."/>
            <person name="Lipzen A."/>
            <person name="Pangilinan J."/>
            <person name="LaButti K."/>
            <person name="Hainaut M."/>
            <person name="Henrissat B."/>
            <person name="Grigoriev I.V."/>
            <person name="Spatafora J.W."/>
            <person name="Aime M.C."/>
        </authorList>
    </citation>
    <scope>NUCLEOTIDE SEQUENCE [LARGE SCALE GENOMIC DNA]</scope>
    <source>
        <strain evidence="3 4">MCA 4198</strain>
    </source>
</reference>
<feature type="signal peptide" evidence="2">
    <location>
        <begin position="1"/>
        <end position="20"/>
    </location>
</feature>
<keyword evidence="2" id="KW-0732">Signal</keyword>